<protein>
    <submittedName>
        <fullName evidence="1">Uncharacterized protein</fullName>
    </submittedName>
</protein>
<dbReference type="EMBL" id="CP158258">
    <property type="protein sequence ID" value="XDJ58168.1"/>
    <property type="molecule type" value="Genomic_DNA"/>
</dbReference>
<proteinExistence type="predicted"/>
<sequence length="120" mass="13457">MEIPIILPLRISADTGAKVDHLLVLASDRIAADPEVLVPIYDGTFRLHCPMPDGYTPRMNRWGRELSARVNRRGWLFEINEDSDGISGGWMASCIPPAMYRVFLAAWLASSQARQLELFA</sequence>
<name>A0AB39DVA5_9BURK</name>
<dbReference type="AlphaFoldDB" id="A0AB39DVA5"/>
<dbReference type="RefSeq" id="WP_368648005.1">
    <property type="nucleotide sequence ID" value="NZ_CP158258.1"/>
</dbReference>
<reference evidence="1" key="1">
    <citation type="submission" date="2024-05" db="EMBL/GenBank/DDBJ databases">
        <authorList>
            <person name="Luo Y.-C."/>
            <person name="Nicholds J."/>
            <person name="Mortimer T."/>
            <person name="Maboni G."/>
        </authorList>
    </citation>
    <scope>NUCLEOTIDE SEQUENCE</scope>
    <source>
        <strain evidence="2">143769</strain>
        <strain evidence="1">148131</strain>
    </source>
</reference>
<evidence type="ECO:0000313" key="1">
    <source>
        <dbReference type="EMBL" id="XDJ58168.1"/>
    </source>
</evidence>
<gene>
    <name evidence="1" type="ORF">ABRY90_13040</name>
    <name evidence="2" type="ORF">ABRZ10_07195</name>
</gene>
<organism evidence="1">
    <name type="scientific">Castellaniella ginsengisoli</name>
    <dbReference type="NCBI Taxonomy" id="546114"/>
    <lineage>
        <taxon>Bacteria</taxon>
        <taxon>Pseudomonadati</taxon>
        <taxon>Pseudomonadota</taxon>
        <taxon>Betaproteobacteria</taxon>
        <taxon>Burkholderiales</taxon>
        <taxon>Alcaligenaceae</taxon>
        <taxon>Castellaniella</taxon>
    </lineage>
</organism>
<evidence type="ECO:0000313" key="2">
    <source>
        <dbReference type="EMBL" id="XDJ75986.1"/>
    </source>
</evidence>
<dbReference type="EMBL" id="CP158265">
    <property type="protein sequence ID" value="XDJ75986.1"/>
    <property type="molecule type" value="Genomic_DNA"/>
</dbReference>
<accession>A0AB39DVA5</accession>